<protein>
    <recommendedName>
        <fullName evidence="1">Reverse transcriptase/retrotransposon-derived protein RNase H-like domain-containing protein</fullName>
    </recommendedName>
</protein>
<dbReference type="InterPro" id="IPR041577">
    <property type="entry name" value="RT_RNaseH_2"/>
</dbReference>
<dbReference type="PANTHER" id="PTHR33064:SF37">
    <property type="entry name" value="RIBONUCLEASE H"/>
    <property type="match status" value="1"/>
</dbReference>
<keyword evidence="3" id="KW-1185">Reference proteome</keyword>
<evidence type="ECO:0000313" key="2">
    <source>
        <dbReference type="EMBL" id="TRZ07136.1"/>
    </source>
</evidence>
<evidence type="ECO:0000313" key="3">
    <source>
        <dbReference type="Proteomes" id="UP000796761"/>
    </source>
</evidence>
<comment type="caution">
    <text evidence="2">The sequence shown here is derived from an EMBL/GenBank/DDBJ whole genome shotgun (WGS) entry which is preliminary data.</text>
</comment>
<dbReference type="InterPro" id="IPR043502">
    <property type="entry name" value="DNA/RNA_pol_sf"/>
</dbReference>
<reference evidence="2" key="1">
    <citation type="submission" date="2019-04" db="EMBL/GenBank/DDBJ databases">
        <title>Genome assembly of Zosterops borbonicus 15179.</title>
        <authorList>
            <person name="Leroy T."/>
            <person name="Anselmetti Y."/>
            <person name="Tilak M.-K."/>
            <person name="Nabholz B."/>
        </authorList>
    </citation>
    <scope>NUCLEOTIDE SEQUENCE</scope>
    <source>
        <strain evidence="2">HGM_15179</strain>
        <tissue evidence="2">Muscle</tissue>
    </source>
</reference>
<dbReference type="OrthoDB" id="9217845at2759"/>
<name>A0A8K1D9L1_9PASS</name>
<dbReference type="EMBL" id="SWJQ01001945">
    <property type="protein sequence ID" value="TRZ07136.1"/>
    <property type="molecule type" value="Genomic_DNA"/>
</dbReference>
<dbReference type="SUPFAM" id="SSF56672">
    <property type="entry name" value="DNA/RNA polymerases"/>
    <property type="match status" value="1"/>
</dbReference>
<dbReference type="Proteomes" id="UP000796761">
    <property type="component" value="Unassembled WGS sequence"/>
</dbReference>
<organism evidence="2 3">
    <name type="scientific">Zosterops borbonicus</name>
    <dbReference type="NCBI Taxonomy" id="364589"/>
    <lineage>
        <taxon>Eukaryota</taxon>
        <taxon>Metazoa</taxon>
        <taxon>Chordata</taxon>
        <taxon>Craniata</taxon>
        <taxon>Vertebrata</taxon>
        <taxon>Euteleostomi</taxon>
        <taxon>Archelosauria</taxon>
        <taxon>Archosauria</taxon>
        <taxon>Dinosauria</taxon>
        <taxon>Saurischia</taxon>
        <taxon>Theropoda</taxon>
        <taxon>Coelurosauria</taxon>
        <taxon>Aves</taxon>
        <taxon>Neognathae</taxon>
        <taxon>Neoaves</taxon>
        <taxon>Telluraves</taxon>
        <taxon>Australaves</taxon>
        <taxon>Passeriformes</taxon>
        <taxon>Sylvioidea</taxon>
        <taxon>Zosteropidae</taxon>
        <taxon>Zosterops</taxon>
    </lineage>
</organism>
<dbReference type="PANTHER" id="PTHR33064">
    <property type="entry name" value="POL PROTEIN"/>
    <property type="match status" value="1"/>
</dbReference>
<dbReference type="InterPro" id="IPR051320">
    <property type="entry name" value="Viral_Replic_Matur_Polypro"/>
</dbReference>
<dbReference type="Gene3D" id="3.10.20.370">
    <property type="match status" value="1"/>
</dbReference>
<gene>
    <name evidence="2" type="ORF">HGM15179_019971</name>
</gene>
<sequence>MLGLLRYFQLWIEGYTQASNFLYEKLTEEDKIKWTREDGNKLEELKVKLASVPALSLPSLEDPFYLYVNVEDGVAHGVLVQEWGGVKRPVAYISKLLDPVSRGSPICIQAIAATAILVEESCKLTFGSKLIVCTPHAVRNVLNQKAEKWLDSRMLKYEAILINSDDLTLEVDKSLKPEQFLYGEPKSDLTQLFRSYAVPN</sequence>
<evidence type="ECO:0000259" key="1">
    <source>
        <dbReference type="Pfam" id="PF17919"/>
    </source>
</evidence>
<proteinExistence type="predicted"/>
<dbReference type="Gene3D" id="3.30.70.270">
    <property type="match status" value="1"/>
</dbReference>
<accession>A0A8K1D9L1</accession>
<feature type="domain" description="Reverse transcriptase/retrotransposon-derived protein RNase H-like" evidence="1">
    <location>
        <begin position="34"/>
        <end position="131"/>
    </location>
</feature>
<dbReference type="Pfam" id="PF17919">
    <property type="entry name" value="RT_RNaseH_2"/>
    <property type="match status" value="1"/>
</dbReference>
<dbReference type="InterPro" id="IPR043128">
    <property type="entry name" value="Rev_trsase/Diguanyl_cyclase"/>
</dbReference>
<dbReference type="AlphaFoldDB" id="A0A8K1D9L1"/>